<proteinExistence type="predicted"/>
<dbReference type="STRING" id="1579979.WM2015_3023"/>
<dbReference type="SUPFAM" id="SSF54427">
    <property type="entry name" value="NTF2-like"/>
    <property type="match status" value="1"/>
</dbReference>
<dbReference type="KEGG" id="wma:WM2015_3023"/>
<dbReference type="RefSeq" id="WP_049726866.1">
    <property type="nucleotide sequence ID" value="NZ_CP012154.1"/>
</dbReference>
<evidence type="ECO:0000313" key="1">
    <source>
        <dbReference type="EMBL" id="AKS43375.1"/>
    </source>
</evidence>
<protein>
    <submittedName>
        <fullName evidence="1">Uncharacterized protein</fullName>
    </submittedName>
</protein>
<evidence type="ECO:0000313" key="2">
    <source>
        <dbReference type="Proteomes" id="UP000066624"/>
    </source>
</evidence>
<sequence>MSEAMDDRGSIQAVIDELYALVSGPGDRARDWGREAELFLPDARMIRTVIDGDGQPRAEFIAVANYPANFEAKMGGRDFYEVELCNRIEIFGCIAQVFSSYEAFADAERQIRLKRGINSIQFYKLDGRWRISAMVWDDERAGLEMPARYLPR</sequence>
<dbReference type="Proteomes" id="UP000066624">
    <property type="component" value="Chromosome"/>
</dbReference>
<keyword evidence="2" id="KW-1185">Reference proteome</keyword>
<gene>
    <name evidence="1" type="ORF">WM2015_3023</name>
</gene>
<dbReference type="OrthoDB" id="8754772at2"/>
<dbReference type="EMBL" id="CP012154">
    <property type="protein sequence ID" value="AKS43375.1"/>
    <property type="molecule type" value="Genomic_DNA"/>
</dbReference>
<name>A0A0K0Y0C9_9GAMM</name>
<reference evidence="1 2" key="1">
    <citation type="submission" date="2015-07" db="EMBL/GenBank/DDBJ databases">
        <authorList>
            <person name="Noorani M."/>
        </authorList>
    </citation>
    <scope>NUCLEOTIDE SEQUENCE [LARGE SCALE GENOMIC DNA]</scope>
    <source>
        <strain evidence="1 2">KCTC 42284</strain>
    </source>
</reference>
<accession>A0A0K0Y0C9</accession>
<dbReference type="Gene3D" id="3.10.450.50">
    <property type="match status" value="1"/>
</dbReference>
<organism evidence="1 2">
    <name type="scientific">Wenzhouxiangella marina</name>
    <dbReference type="NCBI Taxonomy" id="1579979"/>
    <lineage>
        <taxon>Bacteria</taxon>
        <taxon>Pseudomonadati</taxon>
        <taxon>Pseudomonadota</taxon>
        <taxon>Gammaproteobacteria</taxon>
        <taxon>Chromatiales</taxon>
        <taxon>Wenzhouxiangellaceae</taxon>
        <taxon>Wenzhouxiangella</taxon>
    </lineage>
</organism>
<dbReference type="InterPro" id="IPR032710">
    <property type="entry name" value="NTF2-like_dom_sf"/>
</dbReference>
<dbReference type="AlphaFoldDB" id="A0A0K0Y0C9"/>